<name>A0ABM7TCX3_9CLOT</name>
<evidence type="ECO:0000259" key="1">
    <source>
        <dbReference type="Pfam" id="PF00899"/>
    </source>
</evidence>
<dbReference type="InterPro" id="IPR045886">
    <property type="entry name" value="ThiF/MoeB/HesA"/>
</dbReference>
<dbReference type="RefSeq" id="WP_224035398.1">
    <property type="nucleotide sequence ID" value="NZ_AP024849.1"/>
</dbReference>
<dbReference type="Gene3D" id="3.40.50.720">
    <property type="entry name" value="NAD(P)-binding Rossmann-like Domain"/>
    <property type="match status" value="1"/>
</dbReference>
<evidence type="ECO:0000313" key="2">
    <source>
        <dbReference type="EMBL" id="BCZ49197.1"/>
    </source>
</evidence>
<protein>
    <submittedName>
        <fullName evidence="2">tRNA threonylcarbamoyladenosine dehydratase</fullName>
    </submittedName>
</protein>
<keyword evidence="3" id="KW-1185">Reference proteome</keyword>
<dbReference type="InterPro" id="IPR035985">
    <property type="entry name" value="Ubiquitin-activating_enz"/>
</dbReference>
<evidence type="ECO:0000313" key="3">
    <source>
        <dbReference type="Proteomes" id="UP000824633"/>
    </source>
</evidence>
<dbReference type="Pfam" id="PF00899">
    <property type="entry name" value="ThiF"/>
    <property type="match status" value="1"/>
</dbReference>
<proteinExistence type="predicted"/>
<feature type="domain" description="THIF-type NAD/FAD binding fold" evidence="1">
    <location>
        <begin position="12"/>
        <end position="252"/>
    </location>
</feature>
<dbReference type="PANTHER" id="PTHR43267:SF1">
    <property type="entry name" value="TRNA THREONYLCARBAMOYLADENOSINE DEHYDRATASE"/>
    <property type="match status" value="1"/>
</dbReference>
<dbReference type="SUPFAM" id="SSF69572">
    <property type="entry name" value="Activating enzymes of the ubiquitin-like proteins"/>
    <property type="match status" value="1"/>
</dbReference>
<reference evidence="3" key="1">
    <citation type="submission" date="2021-07" db="EMBL/GenBank/DDBJ databases">
        <title>Complete genome sequencing of a Clostridium isolate.</title>
        <authorList>
            <person name="Ueki A."/>
            <person name="Tonouchi A."/>
        </authorList>
    </citation>
    <scope>NUCLEOTIDE SEQUENCE [LARGE SCALE GENOMIC DNA]</scope>
    <source>
        <strain evidence="3">C5S11</strain>
    </source>
</reference>
<sequence>MTTQHSLSRTELLIGKDGLDKLRNSKVIIFGVGGVGSYTIEALARSGVGELIIVDDDTVCLTNLNRQVHATYKTISQPKVEVMKERITSINRDCNVITHQVFVTEENISEIIPDDVDYVVDAIDTVSTKLGLAEYCSKKDIKIISSMGTGNKLDPTQFKVTDVFKTKVCPLAKVMRHELRKRGVEKLKVVYSEEIPIKPNYDDVVTCKTGCVCTGGTKKCAIKRQIPGSISFVPPVAGMIIGGEVIKDILGTK</sequence>
<dbReference type="CDD" id="cd00755">
    <property type="entry name" value="YgdL_like"/>
    <property type="match status" value="1"/>
</dbReference>
<dbReference type="InterPro" id="IPR000594">
    <property type="entry name" value="ThiF_NAD_FAD-bd"/>
</dbReference>
<dbReference type="Proteomes" id="UP000824633">
    <property type="component" value="Chromosome"/>
</dbReference>
<gene>
    <name evidence="2" type="ORF">psyc5s11_52640</name>
</gene>
<organism evidence="2 3">
    <name type="scientific">Clostridium gelidum</name>
    <dbReference type="NCBI Taxonomy" id="704125"/>
    <lineage>
        <taxon>Bacteria</taxon>
        <taxon>Bacillati</taxon>
        <taxon>Bacillota</taxon>
        <taxon>Clostridia</taxon>
        <taxon>Eubacteriales</taxon>
        <taxon>Clostridiaceae</taxon>
        <taxon>Clostridium</taxon>
    </lineage>
</organism>
<dbReference type="EMBL" id="AP024849">
    <property type="protein sequence ID" value="BCZ49197.1"/>
    <property type="molecule type" value="Genomic_DNA"/>
</dbReference>
<accession>A0ABM7TCX3</accession>
<dbReference type="PANTHER" id="PTHR43267">
    <property type="entry name" value="TRNA THREONYLCARBAMOYLADENOSINE DEHYDRATASE"/>
    <property type="match status" value="1"/>
</dbReference>